<dbReference type="VEuPathDB" id="VectorBase:AGAMI1_011285"/>
<dbReference type="GO" id="GO:0006508">
    <property type="term" value="P:proteolysis"/>
    <property type="evidence" value="ECO:0007669"/>
    <property type="project" value="UniProtKB-KW"/>
</dbReference>
<dbReference type="Pfam" id="PF00089">
    <property type="entry name" value="Trypsin"/>
    <property type="match status" value="1"/>
</dbReference>
<dbReference type="eggNOG" id="KOG3627">
    <property type="taxonomic scope" value="Eukaryota"/>
</dbReference>
<keyword evidence="6" id="KW-0720">Serine protease</keyword>
<dbReference type="OMA" id="WHATIFL"/>
<keyword evidence="5" id="KW-0378">Hydrolase</keyword>
<dbReference type="SUPFAM" id="SSF50494">
    <property type="entry name" value="Trypsin-like serine proteases"/>
    <property type="match status" value="1"/>
</dbReference>
<comment type="subcellular location">
    <subcellularLocation>
        <location evidence="1">Secreted</location>
    </subcellularLocation>
</comment>
<evidence type="ECO:0000256" key="9">
    <source>
        <dbReference type="ARBA" id="ARBA00024195"/>
    </source>
</evidence>
<dbReference type="InterPro" id="IPR051333">
    <property type="entry name" value="CLIP_Serine_Protease"/>
</dbReference>
<keyword evidence="3" id="KW-0645">Protease</keyword>
<feature type="chain" id="PRO_5030176064" evidence="10">
    <location>
        <begin position="25"/>
        <end position="371"/>
    </location>
</feature>
<evidence type="ECO:0000256" key="5">
    <source>
        <dbReference type="ARBA" id="ARBA00022801"/>
    </source>
</evidence>
<dbReference type="InterPro" id="IPR001254">
    <property type="entry name" value="Trypsin_dom"/>
</dbReference>
<dbReference type="InterPro" id="IPR018114">
    <property type="entry name" value="TRYPSIN_HIS"/>
</dbReference>
<feature type="domain" description="Peptidase S1" evidence="11">
    <location>
        <begin position="42"/>
        <end position="289"/>
    </location>
</feature>
<dbReference type="Gene3D" id="2.40.10.10">
    <property type="entry name" value="Trypsin-like serine proteases"/>
    <property type="match status" value="1"/>
</dbReference>
<keyword evidence="8" id="KW-1015">Disulfide bond</keyword>
<proteinExistence type="inferred from homology"/>
<reference evidence="12" key="1">
    <citation type="journal article" date="2002" name="Science">
        <title>The genome sequence of the malaria mosquito Anopheles gambiae.</title>
        <authorList>
            <person name="Holt R.A."/>
            <person name="Subramanian G.M."/>
            <person name="Halpern A."/>
            <person name="Sutton G.G."/>
            <person name="Charlab R."/>
            <person name="Nusskern D.R."/>
            <person name="Wincker P."/>
            <person name="Clark A.G."/>
            <person name="Ribeiro J.M."/>
            <person name="Wides R."/>
            <person name="Salzberg S.L."/>
            <person name="Loftus B."/>
            <person name="Yandell M."/>
            <person name="Majoros W.H."/>
            <person name="Rusch D.B."/>
            <person name="Lai Z."/>
            <person name="Kraft C.L."/>
            <person name="Abril J.F."/>
            <person name="Anthouard V."/>
            <person name="Arensburger P."/>
            <person name="Atkinson P.W."/>
            <person name="Baden H."/>
            <person name="de Berardinis V."/>
            <person name="Baldwin D."/>
            <person name="Benes V."/>
            <person name="Biedler J."/>
            <person name="Blass C."/>
            <person name="Bolanos R."/>
            <person name="Boscus D."/>
            <person name="Barnstead M."/>
            <person name="Cai S."/>
            <person name="Center A."/>
            <person name="Chaturverdi K."/>
            <person name="Christophides G.K."/>
            <person name="Chrystal M.A."/>
            <person name="Clamp M."/>
            <person name="Cravchik A."/>
            <person name="Curwen V."/>
            <person name="Dana A."/>
            <person name="Delcher A."/>
            <person name="Dew I."/>
            <person name="Evans C.A."/>
            <person name="Flanigan M."/>
            <person name="Grundschober-Freimoser A."/>
            <person name="Friedli L."/>
            <person name="Gu Z."/>
            <person name="Guan P."/>
            <person name="Guigo R."/>
            <person name="Hillenmeyer M.E."/>
            <person name="Hladun S.L."/>
            <person name="Hogan J.R."/>
            <person name="Hong Y.S."/>
            <person name="Hoover J."/>
            <person name="Jaillon O."/>
            <person name="Ke Z."/>
            <person name="Kodira C."/>
            <person name="Kokoza E."/>
            <person name="Koutsos A."/>
            <person name="Letunic I."/>
            <person name="Levitsky A."/>
            <person name="Liang Y."/>
            <person name="Lin J.J."/>
            <person name="Lobo N.F."/>
            <person name="Lopez J.R."/>
            <person name="Malek J.A."/>
            <person name="McIntosh T.C."/>
            <person name="Meister S."/>
            <person name="Miller J."/>
            <person name="Mobarry C."/>
            <person name="Mongin E."/>
            <person name="Murphy S.D."/>
            <person name="O'Brochta D.A."/>
            <person name="Pfannkoch C."/>
            <person name="Qi R."/>
            <person name="Regier M.A."/>
            <person name="Remington K."/>
            <person name="Shao H."/>
            <person name="Sharakhova M.V."/>
            <person name="Sitter C.D."/>
            <person name="Shetty J."/>
            <person name="Smith T.J."/>
            <person name="Strong R."/>
            <person name="Sun J."/>
            <person name="Thomasova D."/>
            <person name="Ton L.Q."/>
            <person name="Topalis P."/>
            <person name="Tu Z."/>
            <person name="Unger M.F."/>
            <person name="Walenz B."/>
            <person name="Wang A."/>
            <person name="Wang J."/>
            <person name="Wang M."/>
            <person name="Wang X."/>
            <person name="Woodford K.J."/>
            <person name="Wortman J.R."/>
            <person name="Wu M."/>
            <person name="Yao A."/>
            <person name="Zdobnov E.M."/>
            <person name="Zhang H."/>
            <person name="Zhao Q."/>
            <person name="Zhao S."/>
            <person name="Zhu S.C."/>
            <person name="Zhimulev I."/>
            <person name="Coluzzi M."/>
            <person name="della Torre A."/>
            <person name="Roth C.W."/>
            <person name="Louis C."/>
            <person name="Kalush F."/>
            <person name="Mural R.J."/>
            <person name="Myers E.W."/>
            <person name="Adams M.D."/>
            <person name="Smith H.O."/>
            <person name="Broder S."/>
            <person name="Gardner M.J."/>
            <person name="Fraser C.M."/>
            <person name="Birney E."/>
            <person name="Bork P."/>
            <person name="Brey P.T."/>
            <person name="Venter J.C."/>
            <person name="Weissenbach J."/>
            <person name="Kafatos F.C."/>
            <person name="Collins F.H."/>
            <person name="Hoffman S.L."/>
        </authorList>
    </citation>
    <scope>NUCLEOTIDE SEQUENCE [LARGE SCALE GENOMIC DNA]</scope>
    <source>
        <strain evidence="12">PEST</strain>
    </source>
</reference>
<evidence type="ECO:0000256" key="6">
    <source>
        <dbReference type="ARBA" id="ARBA00022825"/>
    </source>
</evidence>
<evidence type="ECO:0000256" key="7">
    <source>
        <dbReference type="ARBA" id="ARBA00023145"/>
    </source>
</evidence>
<sequence>MSRSLDWFPLLLCLLCVVVSQTHAQNNHLTCGKRKVKSEYLIQNGIDAKAGHWPWHVAIFHATSGRMGYACGGSIIDESTILTASHCVYTKSGVLSVSRVSVDVGRIHLNETSNYTQTHAVRQIIVHPRFSQHSIINDIALIKLRTNITMSKYVQPVCLWTMDSNQTLIVGRSGTIVGFGLNERDVVSDQLKQALVGVQDGLTCIASDRDVFGTHLTTDMFCGMGQNGASACNGDSGGGMFFEVGGKWYVRGLVSFTPLNANTKPCDPRKNTAYTDVAKYLDWIKQYIDQRVLSFENDVLHVDYEEKLRLFNFETCGLKSYSTGNNVSSWTLPWLGFVKTPNIVVPRCTITLISDSYAVGSAHCLDNVGSE</sequence>
<dbReference type="GO" id="GO:0005576">
    <property type="term" value="C:extracellular region"/>
    <property type="evidence" value="ECO:0007669"/>
    <property type="project" value="UniProtKB-SubCell"/>
</dbReference>
<evidence type="ECO:0000256" key="1">
    <source>
        <dbReference type="ARBA" id="ARBA00004613"/>
    </source>
</evidence>
<dbReference type="PROSITE" id="PS50240">
    <property type="entry name" value="TRYPSIN_DOM"/>
    <property type="match status" value="1"/>
</dbReference>
<dbReference type="InParanoid" id="Q7QI44"/>
<reference evidence="12" key="3">
    <citation type="journal article" date="2004" name="Trends Parasitol.">
        <title>The Anopheles gambiae genome: an update.</title>
        <authorList>
            <person name="Mongin E."/>
            <person name="Louis C."/>
            <person name="Holt R.A."/>
            <person name="Birney E."/>
            <person name="Collins F.H."/>
        </authorList>
    </citation>
    <scope>NUCLEOTIDE SEQUENCE</scope>
    <source>
        <strain evidence="12">PEST</strain>
    </source>
</reference>
<reference evidence="12" key="2">
    <citation type="submission" date="2002-03" db="EMBL/GenBank/DDBJ databases">
        <authorList>
            <consortium name="The Anopheles Genome Sequencing Consortium"/>
        </authorList>
    </citation>
    <scope>NUCLEOTIDE SEQUENCE</scope>
    <source>
        <strain evidence="12">PEST</strain>
    </source>
</reference>
<organism evidence="12">
    <name type="scientific">Anopheles gambiae</name>
    <name type="common">African malaria mosquito</name>
    <dbReference type="NCBI Taxonomy" id="7165"/>
    <lineage>
        <taxon>Eukaryota</taxon>
        <taxon>Metazoa</taxon>
        <taxon>Ecdysozoa</taxon>
        <taxon>Arthropoda</taxon>
        <taxon>Hexapoda</taxon>
        <taxon>Insecta</taxon>
        <taxon>Pterygota</taxon>
        <taxon>Neoptera</taxon>
        <taxon>Endopterygota</taxon>
        <taxon>Diptera</taxon>
        <taxon>Nematocera</taxon>
        <taxon>Culicoidea</taxon>
        <taxon>Culicidae</taxon>
        <taxon>Anophelinae</taxon>
        <taxon>Anopheles</taxon>
    </lineage>
</organism>
<reference evidence="12" key="4">
    <citation type="journal article" date="2007" name="Genome Biol.">
        <title>Update of the Anopheles gambiae PEST genome assembly.</title>
        <authorList>
            <person name="Sharakhova M.V."/>
            <person name="Hammond M.P."/>
            <person name="Lobo N.F."/>
            <person name="Krzywinski J."/>
            <person name="Unger M.F."/>
            <person name="Hillenmeyer M.E."/>
            <person name="Bruggner R.V."/>
            <person name="Birney E."/>
            <person name="Collins F.H."/>
        </authorList>
    </citation>
    <scope>NUCLEOTIDE SEQUENCE</scope>
    <source>
        <strain evidence="12">PEST</strain>
    </source>
</reference>
<evidence type="ECO:0000256" key="10">
    <source>
        <dbReference type="SAM" id="SignalP"/>
    </source>
</evidence>
<name>Q7QI44_ANOGA</name>
<dbReference type="PANTHER" id="PTHR24260:SF136">
    <property type="entry name" value="GH08193P-RELATED"/>
    <property type="match status" value="1"/>
</dbReference>
<dbReference type="SMART" id="SM00020">
    <property type="entry name" value="Tryp_SPc"/>
    <property type="match status" value="1"/>
</dbReference>
<evidence type="ECO:0000256" key="4">
    <source>
        <dbReference type="ARBA" id="ARBA00022729"/>
    </source>
</evidence>
<dbReference type="PaxDb" id="7165-AGAP005303-PA"/>
<dbReference type="FunFam" id="2.40.10.10:FF:000146">
    <property type="entry name" value="Serine protease 53"/>
    <property type="match status" value="1"/>
</dbReference>
<evidence type="ECO:0000256" key="8">
    <source>
        <dbReference type="ARBA" id="ARBA00023157"/>
    </source>
</evidence>
<dbReference type="InterPro" id="IPR009003">
    <property type="entry name" value="Peptidase_S1_PA"/>
</dbReference>
<dbReference type="InterPro" id="IPR001314">
    <property type="entry name" value="Peptidase_S1A"/>
</dbReference>
<evidence type="ECO:0000259" key="11">
    <source>
        <dbReference type="PROSITE" id="PS50240"/>
    </source>
</evidence>
<comment type="similarity">
    <text evidence="9">Belongs to the peptidase S1 family. CLIP subfamily.</text>
</comment>
<dbReference type="CDD" id="cd00190">
    <property type="entry name" value="Tryp_SPc"/>
    <property type="match status" value="1"/>
</dbReference>
<feature type="signal peptide" evidence="10">
    <location>
        <begin position="1"/>
        <end position="24"/>
    </location>
</feature>
<comment type="caution">
    <text evidence="12">The sequence shown here is derived from an EMBL/GenBank/DDBJ whole genome shotgun (WGS) entry which is preliminary data.</text>
</comment>
<evidence type="ECO:0000256" key="3">
    <source>
        <dbReference type="ARBA" id="ARBA00022670"/>
    </source>
</evidence>
<dbReference type="PhylomeDB" id="Q7QI44"/>
<dbReference type="InterPro" id="IPR043504">
    <property type="entry name" value="Peptidase_S1_PA_chymotrypsin"/>
</dbReference>
<dbReference type="AlphaFoldDB" id="Q7QI44"/>
<dbReference type="PROSITE" id="PS00134">
    <property type="entry name" value="TRYPSIN_HIS"/>
    <property type="match status" value="1"/>
</dbReference>
<reference evidence="12" key="5">
    <citation type="submission" date="2011-05" db="EMBL/GenBank/DDBJ databases">
        <authorList>
            <consortium name="VectorBase"/>
        </authorList>
    </citation>
    <scope>NUCLEOTIDE SEQUENCE</scope>
    <source>
        <strain evidence="12">PEST</strain>
    </source>
</reference>
<accession>Q7QI44</accession>
<keyword evidence="7" id="KW-0865">Zymogen</keyword>
<evidence type="ECO:0000313" key="12">
    <source>
        <dbReference type="EMBL" id="EAA04815.4"/>
    </source>
</evidence>
<dbReference type="PRINTS" id="PR00722">
    <property type="entry name" value="CHYMOTRYPSIN"/>
</dbReference>
<protein>
    <submittedName>
        <fullName evidence="12">AGAP005303-PA</fullName>
    </submittedName>
</protein>
<keyword evidence="2" id="KW-0964">Secreted</keyword>
<evidence type="ECO:0000256" key="2">
    <source>
        <dbReference type="ARBA" id="ARBA00022525"/>
    </source>
</evidence>
<dbReference type="VEuPathDB" id="VectorBase:AGAP029111"/>
<dbReference type="PANTHER" id="PTHR24260">
    <property type="match status" value="1"/>
</dbReference>
<dbReference type="STRING" id="7165.Q7QI44"/>
<dbReference type="EMBL" id="AAAB01008810">
    <property type="protein sequence ID" value="EAA04815.4"/>
    <property type="molecule type" value="Genomic_DNA"/>
</dbReference>
<gene>
    <name evidence="12" type="ORF">AgaP_AGAP005303</name>
</gene>
<keyword evidence="4 10" id="KW-0732">Signal</keyword>
<dbReference type="HOGENOM" id="CLU_006842_0_5_1"/>
<dbReference type="GO" id="GO:0004252">
    <property type="term" value="F:serine-type endopeptidase activity"/>
    <property type="evidence" value="ECO:0007669"/>
    <property type="project" value="InterPro"/>
</dbReference>